<dbReference type="InterPro" id="IPR005586">
    <property type="entry name" value="ABC_trans_aux"/>
</dbReference>
<comment type="caution">
    <text evidence="2">The sequence shown here is derived from an EMBL/GenBank/DDBJ whole genome shotgun (WGS) entry which is preliminary data.</text>
</comment>
<evidence type="ECO:0000259" key="1">
    <source>
        <dbReference type="Pfam" id="PF03886"/>
    </source>
</evidence>
<protein>
    <submittedName>
        <fullName evidence="2">PqiC family protein</fullName>
    </submittedName>
</protein>
<evidence type="ECO:0000313" key="2">
    <source>
        <dbReference type="EMBL" id="MBZ1349347.1"/>
    </source>
</evidence>
<proteinExistence type="predicted"/>
<sequence length="197" mass="20842">MMRGWIAASCVVLGGCASAPPQYYTLSSPQPAQAVADASGVAPYALNAVTVPAQVDRDAIVAQQKEGLMLLLNDDRWTAPLGAQLQTALSQGLEARLGTPPVQNLAFGARDSKVTQVFVDVQRFDMVPGQYVALSAAWRVQFPGAKLALTCFSRLTQSVDIGVSALVLGQQRNVQALSQQIAQTLMRRSAPSGVACQ</sequence>
<dbReference type="Pfam" id="PF03886">
    <property type="entry name" value="ABC_trans_aux"/>
    <property type="match status" value="1"/>
</dbReference>
<accession>A0A953N838</accession>
<evidence type="ECO:0000313" key="3">
    <source>
        <dbReference type="Proteomes" id="UP000739565"/>
    </source>
</evidence>
<reference evidence="2" key="1">
    <citation type="submission" date="2021-07" db="EMBL/GenBank/DDBJ databases">
        <title>New genus and species of the family Alcaligenaceae.</title>
        <authorList>
            <person name="Hahn M.W."/>
        </authorList>
    </citation>
    <scope>NUCLEOTIDE SEQUENCE</scope>
    <source>
        <strain evidence="2">LF4-65</strain>
    </source>
</reference>
<dbReference type="Gene3D" id="3.40.50.10610">
    <property type="entry name" value="ABC-type transport auxiliary lipoprotein component"/>
    <property type="match status" value="1"/>
</dbReference>
<organism evidence="2 3">
    <name type="scientific">Zwartia hollandica</name>
    <dbReference type="NCBI Taxonomy" id="324606"/>
    <lineage>
        <taxon>Bacteria</taxon>
        <taxon>Pseudomonadati</taxon>
        <taxon>Pseudomonadota</taxon>
        <taxon>Betaproteobacteria</taxon>
        <taxon>Burkholderiales</taxon>
        <taxon>Alcaligenaceae</taxon>
        <taxon>Zwartia</taxon>
    </lineage>
</organism>
<feature type="domain" description="ABC-type transport auxiliary lipoprotein component" evidence="1">
    <location>
        <begin position="24"/>
        <end position="182"/>
    </location>
</feature>
<dbReference type="PROSITE" id="PS51257">
    <property type="entry name" value="PROKAR_LIPOPROTEIN"/>
    <property type="match status" value="1"/>
</dbReference>
<dbReference type="AlphaFoldDB" id="A0A953N838"/>
<dbReference type="EMBL" id="JAHXRI010000001">
    <property type="protein sequence ID" value="MBZ1349347.1"/>
    <property type="molecule type" value="Genomic_DNA"/>
</dbReference>
<keyword evidence="3" id="KW-1185">Reference proteome</keyword>
<name>A0A953N838_9BURK</name>
<gene>
    <name evidence="2" type="ORF">KZZ10_01690</name>
</gene>
<dbReference type="Proteomes" id="UP000739565">
    <property type="component" value="Unassembled WGS sequence"/>
</dbReference>
<dbReference type="RefSeq" id="WP_259659750.1">
    <property type="nucleotide sequence ID" value="NZ_JAHXRI010000001.1"/>
</dbReference>
<dbReference type="SUPFAM" id="SSF159594">
    <property type="entry name" value="XCC0632-like"/>
    <property type="match status" value="1"/>
</dbReference>